<evidence type="ECO:0000313" key="2">
    <source>
        <dbReference type="EMBL" id="ETV71264.1"/>
    </source>
</evidence>
<organism evidence="2">
    <name type="scientific">Aphanomyces astaci</name>
    <name type="common">Crayfish plague agent</name>
    <dbReference type="NCBI Taxonomy" id="112090"/>
    <lineage>
        <taxon>Eukaryota</taxon>
        <taxon>Sar</taxon>
        <taxon>Stramenopiles</taxon>
        <taxon>Oomycota</taxon>
        <taxon>Saprolegniomycetes</taxon>
        <taxon>Saprolegniales</taxon>
        <taxon>Verrucalvaceae</taxon>
        <taxon>Aphanomyces</taxon>
    </lineage>
</organism>
<name>W4FWT8_APHAT</name>
<keyword evidence="1" id="KW-0472">Membrane</keyword>
<dbReference type="AlphaFoldDB" id="W4FWT8"/>
<gene>
    <name evidence="2" type="ORF">H257_13402</name>
</gene>
<evidence type="ECO:0000256" key="1">
    <source>
        <dbReference type="SAM" id="Phobius"/>
    </source>
</evidence>
<reference evidence="2" key="1">
    <citation type="submission" date="2013-12" db="EMBL/GenBank/DDBJ databases">
        <title>The Genome Sequence of Aphanomyces astaci APO3.</title>
        <authorList>
            <consortium name="The Broad Institute Genomics Platform"/>
            <person name="Russ C."/>
            <person name="Tyler B."/>
            <person name="van West P."/>
            <person name="Dieguez-Uribeondo J."/>
            <person name="Young S.K."/>
            <person name="Zeng Q."/>
            <person name="Gargeya S."/>
            <person name="Fitzgerald M."/>
            <person name="Abouelleil A."/>
            <person name="Alvarado L."/>
            <person name="Chapman S.B."/>
            <person name="Gainer-Dewar J."/>
            <person name="Goldberg J."/>
            <person name="Griggs A."/>
            <person name="Gujja S."/>
            <person name="Hansen M."/>
            <person name="Howarth C."/>
            <person name="Imamovic A."/>
            <person name="Ireland A."/>
            <person name="Larimer J."/>
            <person name="McCowan C."/>
            <person name="Murphy C."/>
            <person name="Pearson M."/>
            <person name="Poon T.W."/>
            <person name="Priest M."/>
            <person name="Roberts A."/>
            <person name="Saif S."/>
            <person name="Shea T."/>
            <person name="Sykes S."/>
            <person name="Wortman J."/>
            <person name="Nusbaum C."/>
            <person name="Birren B."/>
        </authorList>
    </citation>
    <scope>NUCLEOTIDE SEQUENCE [LARGE SCALE GENOMIC DNA]</scope>
    <source>
        <strain evidence="2">APO3</strain>
    </source>
</reference>
<protein>
    <submittedName>
        <fullName evidence="2">Uncharacterized protein</fullName>
    </submittedName>
</protein>
<accession>W4FWT8</accession>
<keyword evidence="1" id="KW-1133">Transmembrane helix</keyword>
<feature type="transmembrane region" description="Helical" evidence="1">
    <location>
        <begin position="191"/>
        <end position="212"/>
    </location>
</feature>
<dbReference type="GeneID" id="20815398"/>
<feature type="transmembrane region" description="Helical" evidence="1">
    <location>
        <begin position="218"/>
        <end position="240"/>
    </location>
</feature>
<proteinExistence type="predicted"/>
<keyword evidence="1" id="KW-0812">Transmembrane</keyword>
<dbReference type="EMBL" id="KI913161">
    <property type="protein sequence ID" value="ETV71264.1"/>
    <property type="molecule type" value="Genomic_DNA"/>
</dbReference>
<sequence length="289" mass="30919">MEAWSSWRFPLGVEEDWVRDVFREDLVAVVSGVDLEPTVLSGRTEAPRRHAATSASLHPLITITTALLTCNPASREASAIRHTYSLTISVDFRLPSLHPDDWFAFTAPSSPPVLDGKYPTGCQAVIEDSNVPFLQAALSLFGMGQYATHHATRAVYATTGVMQVSLLSLGALTFDSEDATFKKIKKSKVKAVATLGAVALSFLGLGCLVELSTGYSQFMGAVITVLGFGGIRNLVLPYVVGKNSECVFFLLLFAGTLLDGFDSATSPAIAAAVVAKHEHQDDHNHHAAA</sequence>
<dbReference type="OrthoDB" id="75570at2759"/>
<dbReference type="VEuPathDB" id="FungiDB:H257_13402"/>
<dbReference type="RefSeq" id="XP_009839204.1">
    <property type="nucleotide sequence ID" value="XM_009840902.1"/>
</dbReference>